<dbReference type="AlphaFoldDB" id="A0AAN8X9D2"/>
<evidence type="ECO:0000256" key="4">
    <source>
        <dbReference type="ARBA" id="ARBA00023136"/>
    </source>
</evidence>
<dbReference type="GO" id="GO:0015179">
    <property type="term" value="F:L-amino acid transmembrane transporter activity"/>
    <property type="evidence" value="ECO:0007669"/>
    <property type="project" value="TreeGrafter"/>
</dbReference>
<feature type="transmembrane region" description="Helical" evidence="6">
    <location>
        <begin position="111"/>
        <end position="133"/>
    </location>
</feature>
<sequence length="355" mass="38032">MFYTAYISGMQKSHVVGFNATSAPVIKNNTKDIITLNLPHGEGSVDFAAMVKICLGISLFFTYPMMMFPVTHLLDKTFGFTAVPYKGNIMRLLLVCVTGLVVSAVPNFAILMGLIGATCCTLLAFILPAAFHMCIFKQRLTKKQWYFDAMLIFLGVTGSIIGVWDAFNRIHEHDPSVRVDEFSHHGNHSNSTSAYIAVKPIDNLSNLTGAVHIAIKGTESNLKIPLPSAGSDIDNNANVISVSSLNDTTHVENSEMATQNVAGNISIASKSHVLIAGSPTVFASTAANGESSINSSTYMSSFSAISENNKSGLAIQQTYVKAGETQNGSIADVKETSVSNIEPSSSSQKYVNNTT</sequence>
<evidence type="ECO:0000313" key="9">
    <source>
        <dbReference type="Proteomes" id="UP001381693"/>
    </source>
</evidence>
<keyword evidence="2 6" id="KW-0812">Transmembrane</keyword>
<dbReference type="Proteomes" id="UP001381693">
    <property type="component" value="Unassembled WGS sequence"/>
</dbReference>
<comment type="subcellular location">
    <subcellularLocation>
        <location evidence="1">Membrane</location>
        <topology evidence="1">Multi-pass membrane protein</topology>
    </subcellularLocation>
</comment>
<dbReference type="EMBL" id="JAXCGZ010009519">
    <property type="protein sequence ID" value="KAK7076893.1"/>
    <property type="molecule type" value="Genomic_DNA"/>
</dbReference>
<feature type="transmembrane region" description="Helical" evidence="6">
    <location>
        <begin position="47"/>
        <end position="68"/>
    </location>
</feature>
<evidence type="ECO:0000256" key="5">
    <source>
        <dbReference type="SAM" id="MobiDB-lite"/>
    </source>
</evidence>
<evidence type="ECO:0000313" key="8">
    <source>
        <dbReference type="EMBL" id="KAK7076893.1"/>
    </source>
</evidence>
<protein>
    <recommendedName>
        <fullName evidence="7">Amino acid transporter transmembrane domain-containing protein</fullName>
    </recommendedName>
</protein>
<dbReference type="PANTHER" id="PTHR22950:SF677">
    <property type="entry name" value="AMINO ACID TRANSPORTER TRANSMEMBRANE DOMAIN-CONTAINING PROTEIN"/>
    <property type="match status" value="1"/>
</dbReference>
<gene>
    <name evidence="8" type="ORF">SK128_002407</name>
</gene>
<evidence type="ECO:0000256" key="3">
    <source>
        <dbReference type="ARBA" id="ARBA00022989"/>
    </source>
</evidence>
<feature type="transmembrane region" description="Helical" evidence="6">
    <location>
        <begin position="145"/>
        <end position="164"/>
    </location>
</feature>
<dbReference type="PANTHER" id="PTHR22950">
    <property type="entry name" value="AMINO ACID TRANSPORTER"/>
    <property type="match status" value="1"/>
</dbReference>
<feature type="domain" description="Amino acid transporter transmembrane" evidence="7">
    <location>
        <begin position="27"/>
        <end position="166"/>
    </location>
</feature>
<keyword evidence="3 6" id="KW-1133">Transmembrane helix</keyword>
<accession>A0AAN8X9D2</accession>
<evidence type="ECO:0000259" key="7">
    <source>
        <dbReference type="Pfam" id="PF01490"/>
    </source>
</evidence>
<proteinExistence type="predicted"/>
<feature type="transmembrane region" description="Helical" evidence="6">
    <location>
        <begin position="89"/>
        <end position="105"/>
    </location>
</feature>
<dbReference type="Pfam" id="PF01490">
    <property type="entry name" value="Aa_trans"/>
    <property type="match status" value="1"/>
</dbReference>
<reference evidence="8 9" key="1">
    <citation type="submission" date="2023-11" db="EMBL/GenBank/DDBJ databases">
        <title>Halocaridina rubra genome assembly.</title>
        <authorList>
            <person name="Smith C."/>
        </authorList>
    </citation>
    <scope>NUCLEOTIDE SEQUENCE [LARGE SCALE GENOMIC DNA]</scope>
    <source>
        <strain evidence="8">EP-1</strain>
        <tissue evidence="8">Whole</tissue>
    </source>
</reference>
<evidence type="ECO:0000256" key="6">
    <source>
        <dbReference type="SAM" id="Phobius"/>
    </source>
</evidence>
<comment type="caution">
    <text evidence="8">The sequence shown here is derived from an EMBL/GenBank/DDBJ whole genome shotgun (WGS) entry which is preliminary data.</text>
</comment>
<evidence type="ECO:0000256" key="2">
    <source>
        <dbReference type="ARBA" id="ARBA00022692"/>
    </source>
</evidence>
<feature type="region of interest" description="Disordered" evidence="5">
    <location>
        <begin position="336"/>
        <end position="355"/>
    </location>
</feature>
<name>A0AAN8X9D2_HALRR</name>
<organism evidence="8 9">
    <name type="scientific">Halocaridina rubra</name>
    <name type="common">Hawaiian red shrimp</name>
    <dbReference type="NCBI Taxonomy" id="373956"/>
    <lineage>
        <taxon>Eukaryota</taxon>
        <taxon>Metazoa</taxon>
        <taxon>Ecdysozoa</taxon>
        <taxon>Arthropoda</taxon>
        <taxon>Crustacea</taxon>
        <taxon>Multicrustacea</taxon>
        <taxon>Malacostraca</taxon>
        <taxon>Eumalacostraca</taxon>
        <taxon>Eucarida</taxon>
        <taxon>Decapoda</taxon>
        <taxon>Pleocyemata</taxon>
        <taxon>Caridea</taxon>
        <taxon>Atyoidea</taxon>
        <taxon>Atyidae</taxon>
        <taxon>Halocaridina</taxon>
    </lineage>
</organism>
<keyword evidence="4 6" id="KW-0472">Membrane</keyword>
<dbReference type="GO" id="GO:0005774">
    <property type="term" value="C:vacuolar membrane"/>
    <property type="evidence" value="ECO:0007669"/>
    <property type="project" value="TreeGrafter"/>
</dbReference>
<keyword evidence="9" id="KW-1185">Reference proteome</keyword>
<evidence type="ECO:0000256" key="1">
    <source>
        <dbReference type="ARBA" id="ARBA00004141"/>
    </source>
</evidence>
<dbReference type="InterPro" id="IPR013057">
    <property type="entry name" value="AA_transpt_TM"/>
</dbReference>